<name>A0A0P1BB80_9BASI</name>
<dbReference type="Proteomes" id="UP000054845">
    <property type="component" value="Unassembled WGS sequence"/>
</dbReference>
<dbReference type="AlphaFoldDB" id="A0A0P1BB80"/>
<reference evidence="1 2" key="1">
    <citation type="submission" date="2014-09" db="EMBL/GenBank/DDBJ databases">
        <authorList>
            <person name="Magalhaes I.L.F."/>
            <person name="Oliveira U."/>
            <person name="Santos F.R."/>
            <person name="Vidigal T.H.D.A."/>
            <person name="Brescovit A.D."/>
            <person name="Santos A.J."/>
        </authorList>
    </citation>
    <scope>NUCLEOTIDE SEQUENCE [LARGE SCALE GENOMIC DNA]</scope>
</reference>
<organism evidence="1 2">
    <name type="scientific">Ceraceosorus bombacis</name>
    <dbReference type="NCBI Taxonomy" id="401625"/>
    <lineage>
        <taxon>Eukaryota</taxon>
        <taxon>Fungi</taxon>
        <taxon>Dikarya</taxon>
        <taxon>Basidiomycota</taxon>
        <taxon>Ustilaginomycotina</taxon>
        <taxon>Exobasidiomycetes</taxon>
        <taxon>Ceraceosorales</taxon>
        <taxon>Ceraceosoraceae</taxon>
        <taxon>Ceraceosorus</taxon>
    </lineage>
</organism>
<evidence type="ECO:0000313" key="1">
    <source>
        <dbReference type="EMBL" id="CEH12488.1"/>
    </source>
</evidence>
<evidence type="ECO:0000313" key="2">
    <source>
        <dbReference type="Proteomes" id="UP000054845"/>
    </source>
</evidence>
<sequence length="75" mass="8338">MSYIDAPAYPLLCAVSRCRGGVGGVDRRLMVILLMQTGAQHDRQHLLHQRHVCASRQTSACCCWTSINVREHVCG</sequence>
<dbReference type="EMBL" id="CCYA01000149">
    <property type="protein sequence ID" value="CEH12488.1"/>
    <property type="molecule type" value="Genomic_DNA"/>
</dbReference>
<keyword evidence="2" id="KW-1185">Reference proteome</keyword>
<proteinExistence type="predicted"/>
<accession>A0A0P1BB80</accession>
<protein>
    <submittedName>
        <fullName evidence="1">Uncharacterized protein</fullName>
    </submittedName>
</protein>